<dbReference type="GO" id="GO:0016020">
    <property type="term" value="C:membrane"/>
    <property type="evidence" value="ECO:0007669"/>
    <property type="project" value="UniProtKB-SubCell"/>
</dbReference>
<organism evidence="6 7">
    <name type="scientific">Sistotremastrum suecicum HHB10207 ss-3</name>
    <dbReference type="NCBI Taxonomy" id="1314776"/>
    <lineage>
        <taxon>Eukaryota</taxon>
        <taxon>Fungi</taxon>
        <taxon>Dikarya</taxon>
        <taxon>Basidiomycota</taxon>
        <taxon>Agaricomycotina</taxon>
        <taxon>Agaricomycetes</taxon>
        <taxon>Sistotremastrales</taxon>
        <taxon>Sistotremastraceae</taxon>
        <taxon>Sistotremastrum</taxon>
    </lineage>
</organism>
<keyword evidence="4 5" id="KW-0472">Membrane</keyword>
<feature type="transmembrane region" description="Helical" evidence="5">
    <location>
        <begin position="12"/>
        <end position="29"/>
    </location>
</feature>
<feature type="transmembrane region" description="Helical" evidence="5">
    <location>
        <begin position="50"/>
        <end position="74"/>
    </location>
</feature>
<protein>
    <recommendedName>
        <fullName evidence="8">CUE domain-containing protein</fullName>
    </recommendedName>
</protein>
<reference evidence="6 7" key="1">
    <citation type="journal article" date="2016" name="Mol. Biol. Evol.">
        <title>Comparative Genomics of Early-Diverging Mushroom-Forming Fungi Provides Insights into the Origins of Lignocellulose Decay Capabilities.</title>
        <authorList>
            <person name="Nagy L.G."/>
            <person name="Riley R."/>
            <person name="Tritt A."/>
            <person name="Adam C."/>
            <person name="Daum C."/>
            <person name="Floudas D."/>
            <person name="Sun H."/>
            <person name="Yadav J.S."/>
            <person name="Pangilinan J."/>
            <person name="Larsson K.H."/>
            <person name="Matsuura K."/>
            <person name="Barry K."/>
            <person name="Labutti K."/>
            <person name="Kuo R."/>
            <person name="Ohm R.A."/>
            <person name="Bhattacharya S.S."/>
            <person name="Shirouzu T."/>
            <person name="Yoshinaga Y."/>
            <person name="Martin F.M."/>
            <person name="Grigoriev I.V."/>
            <person name="Hibbett D.S."/>
        </authorList>
    </citation>
    <scope>NUCLEOTIDE SEQUENCE [LARGE SCALE GENOMIC DNA]</scope>
    <source>
        <strain evidence="6 7">HHB10207 ss-3</strain>
    </source>
</reference>
<dbReference type="PANTHER" id="PTHR43066">
    <property type="entry name" value="RHOMBOID-RELATED PROTEIN"/>
    <property type="match status" value="1"/>
</dbReference>
<evidence type="ECO:0000256" key="5">
    <source>
        <dbReference type="SAM" id="Phobius"/>
    </source>
</evidence>
<gene>
    <name evidence="6" type="ORF">SISSUDRAFT_1058061</name>
</gene>
<dbReference type="InterPro" id="IPR035952">
    <property type="entry name" value="Rhomboid-like_sf"/>
</dbReference>
<dbReference type="SUPFAM" id="SSF144091">
    <property type="entry name" value="Rhomboid-like"/>
    <property type="match status" value="1"/>
</dbReference>
<keyword evidence="3 5" id="KW-1133">Transmembrane helix</keyword>
<evidence type="ECO:0000256" key="3">
    <source>
        <dbReference type="ARBA" id="ARBA00022989"/>
    </source>
</evidence>
<dbReference type="Gene3D" id="1.20.1540.10">
    <property type="entry name" value="Rhomboid-like"/>
    <property type="match status" value="1"/>
</dbReference>
<dbReference type="OrthoDB" id="272778at2759"/>
<evidence type="ECO:0000256" key="4">
    <source>
        <dbReference type="ARBA" id="ARBA00023136"/>
    </source>
</evidence>
<feature type="transmembrane region" description="Helical" evidence="5">
    <location>
        <begin position="152"/>
        <end position="179"/>
    </location>
</feature>
<feature type="transmembrane region" description="Helical" evidence="5">
    <location>
        <begin position="86"/>
        <end position="108"/>
    </location>
</feature>
<evidence type="ECO:0000313" key="7">
    <source>
        <dbReference type="Proteomes" id="UP000076798"/>
    </source>
</evidence>
<dbReference type="AlphaFoldDB" id="A0A166HP12"/>
<keyword evidence="7" id="KW-1185">Reference proteome</keyword>
<dbReference type="STRING" id="1314776.A0A166HP12"/>
<evidence type="ECO:0000256" key="2">
    <source>
        <dbReference type="ARBA" id="ARBA00022692"/>
    </source>
</evidence>
<proteinExistence type="predicted"/>
<evidence type="ECO:0008006" key="8">
    <source>
        <dbReference type="Google" id="ProtNLM"/>
    </source>
</evidence>
<dbReference type="GO" id="GO:0004252">
    <property type="term" value="F:serine-type endopeptidase activity"/>
    <property type="evidence" value="ECO:0007669"/>
    <property type="project" value="TreeGrafter"/>
</dbReference>
<name>A0A166HP12_9AGAM</name>
<dbReference type="EMBL" id="KV428010">
    <property type="protein sequence ID" value="KZT42917.1"/>
    <property type="molecule type" value="Genomic_DNA"/>
</dbReference>
<sequence length="321" mass="35400">MASFHHAPVSKGLMLSVGAFSLIFSLFDIKHYIHLQLSPHISRDHQYWRLLIHQLACGTSGDLLLTEILLFTAAIEVERQFGSLKFASFVFVSTALSATLLFAALLLFHGLSLNTVPPGPFALVFAILYQYHRLVPSSYDYRIFLVTFSNKSHIYLLATQLMISGMPGSVVASLVGLLASQLYNSDIVGLKVYRLPGWAQRLATRYLTPLIGSTRAPRRSNLAIPEPVNVTLPSTENTEVITTSTAPPAEAPEAPTTGTSVVREWMNELTGRRGLREPSATEIEEVIGMFPDVPRQSVIVALRQTPNTESAVEILLRANER</sequence>
<evidence type="ECO:0000256" key="1">
    <source>
        <dbReference type="ARBA" id="ARBA00004141"/>
    </source>
</evidence>
<evidence type="ECO:0000313" key="6">
    <source>
        <dbReference type="EMBL" id="KZT42917.1"/>
    </source>
</evidence>
<keyword evidence="2 5" id="KW-0812">Transmembrane</keyword>
<comment type="subcellular location">
    <subcellularLocation>
        <location evidence="1">Membrane</location>
        <topology evidence="1">Multi-pass membrane protein</topology>
    </subcellularLocation>
</comment>
<dbReference type="PANTHER" id="PTHR43066:SF21">
    <property type="entry name" value="UBIQUITIN-ASSOCIATED DOMAIN-CONTAINING PROTEIN 2"/>
    <property type="match status" value="1"/>
</dbReference>
<accession>A0A166HP12</accession>
<dbReference type="Proteomes" id="UP000076798">
    <property type="component" value="Unassembled WGS sequence"/>
</dbReference>